<reference evidence="2" key="2">
    <citation type="submission" date="2023-01" db="EMBL/GenBank/DDBJ databases">
        <title>Draft genome sequence of Litoribrevibacter albus strain NBRC 110071.</title>
        <authorList>
            <person name="Sun Q."/>
            <person name="Mori K."/>
        </authorList>
    </citation>
    <scope>NUCLEOTIDE SEQUENCE</scope>
    <source>
        <strain evidence="2">NBRC 110071</strain>
    </source>
</reference>
<keyword evidence="1" id="KW-1133">Transmembrane helix</keyword>
<evidence type="ECO:0000256" key="1">
    <source>
        <dbReference type="SAM" id="Phobius"/>
    </source>
</evidence>
<accession>A0AA37S764</accession>
<organism evidence="2 3">
    <name type="scientific">Litoribrevibacter albus</name>
    <dbReference type="NCBI Taxonomy" id="1473156"/>
    <lineage>
        <taxon>Bacteria</taxon>
        <taxon>Pseudomonadati</taxon>
        <taxon>Pseudomonadota</taxon>
        <taxon>Gammaproteobacteria</taxon>
        <taxon>Oceanospirillales</taxon>
        <taxon>Oceanospirillaceae</taxon>
        <taxon>Litoribrevibacter</taxon>
    </lineage>
</organism>
<protein>
    <submittedName>
        <fullName evidence="2">Uncharacterized protein</fullName>
    </submittedName>
</protein>
<feature type="transmembrane region" description="Helical" evidence="1">
    <location>
        <begin position="90"/>
        <end position="108"/>
    </location>
</feature>
<dbReference type="EMBL" id="BSNM01000003">
    <property type="protein sequence ID" value="GLQ30397.1"/>
    <property type="molecule type" value="Genomic_DNA"/>
</dbReference>
<dbReference type="RefSeq" id="WP_284379227.1">
    <property type="nucleotide sequence ID" value="NZ_BSNM01000003.1"/>
</dbReference>
<sequence>MAKHKIMTRQKIVTIHATTSTLALLLILSFFLSTTISELIGNQELITQVKTLIFYAIWALLPCMAIAGITGNKLAGKATKGLIGNKKKRMPIIAANGILILIPAAIYLKTLAISGTFDTSFYLVQGLELFAGFTNLVLMSLNLGDGLKIKRSKLKRGPSQEINA</sequence>
<dbReference type="Proteomes" id="UP001161389">
    <property type="component" value="Unassembled WGS sequence"/>
</dbReference>
<keyword evidence="1" id="KW-0812">Transmembrane</keyword>
<feature type="transmembrane region" description="Helical" evidence="1">
    <location>
        <begin position="52"/>
        <end position="69"/>
    </location>
</feature>
<keyword evidence="1" id="KW-0472">Membrane</keyword>
<feature type="transmembrane region" description="Helical" evidence="1">
    <location>
        <begin position="12"/>
        <end position="32"/>
    </location>
</feature>
<evidence type="ECO:0000313" key="2">
    <source>
        <dbReference type="EMBL" id="GLQ30397.1"/>
    </source>
</evidence>
<reference evidence="2" key="1">
    <citation type="journal article" date="2014" name="Int. J. Syst. Evol. Microbiol.">
        <title>Complete genome sequence of Corynebacterium casei LMG S-19264T (=DSM 44701T), isolated from a smear-ripened cheese.</title>
        <authorList>
            <consortium name="US DOE Joint Genome Institute (JGI-PGF)"/>
            <person name="Walter F."/>
            <person name="Albersmeier A."/>
            <person name="Kalinowski J."/>
            <person name="Ruckert C."/>
        </authorList>
    </citation>
    <scope>NUCLEOTIDE SEQUENCE</scope>
    <source>
        <strain evidence="2">NBRC 110071</strain>
    </source>
</reference>
<feature type="transmembrane region" description="Helical" evidence="1">
    <location>
        <begin position="120"/>
        <end position="143"/>
    </location>
</feature>
<proteinExistence type="predicted"/>
<name>A0AA37S764_9GAMM</name>
<dbReference type="AlphaFoldDB" id="A0AA37S764"/>
<comment type="caution">
    <text evidence="2">The sequence shown here is derived from an EMBL/GenBank/DDBJ whole genome shotgun (WGS) entry which is preliminary data.</text>
</comment>
<keyword evidence="3" id="KW-1185">Reference proteome</keyword>
<gene>
    <name evidence="2" type="ORF">GCM10007876_08750</name>
</gene>
<evidence type="ECO:0000313" key="3">
    <source>
        <dbReference type="Proteomes" id="UP001161389"/>
    </source>
</evidence>